<dbReference type="RefSeq" id="WP_282336692.1">
    <property type="nucleotide sequence ID" value="NZ_JASBRG010000007.1"/>
</dbReference>
<dbReference type="Pfam" id="PF14119">
    <property type="entry name" value="DUF4288"/>
    <property type="match status" value="1"/>
</dbReference>
<protein>
    <submittedName>
        <fullName evidence="1">DUF4288 domain-containing protein</fullName>
    </submittedName>
</protein>
<keyword evidence="2" id="KW-1185">Reference proteome</keyword>
<dbReference type="EMBL" id="JASBRG010000007">
    <property type="protein sequence ID" value="MDI3322572.1"/>
    <property type="molecule type" value="Genomic_DNA"/>
</dbReference>
<accession>A0ABT6RJ22</accession>
<comment type="caution">
    <text evidence="1">The sequence shown here is derived from an EMBL/GenBank/DDBJ whole genome shotgun (WGS) entry which is preliminary data.</text>
</comment>
<organism evidence="1 2">
    <name type="scientific">Pinibacter soli</name>
    <dbReference type="NCBI Taxonomy" id="3044211"/>
    <lineage>
        <taxon>Bacteria</taxon>
        <taxon>Pseudomonadati</taxon>
        <taxon>Bacteroidota</taxon>
        <taxon>Chitinophagia</taxon>
        <taxon>Chitinophagales</taxon>
        <taxon>Chitinophagaceae</taxon>
        <taxon>Pinibacter</taxon>
    </lineage>
</organism>
<dbReference type="Proteomes" id="UP001226434">
    <property type="component" value="Unassembled WGS sequence"/>
</dbReference>
<sequence length="119" mass="13404">MNWYLTKLVYQIICGDGNHTPQFDEQLRLVKAVNSAQALDKARNIGNTESETFFNDDQQIVQWKFIDVCCLQPIVELADGAEVFSQIQEYSDESGYLKMIKDKAGKLTGSLEKNALPAV</sequence>
<reference evidence="1 2" key="1">
    <citation type="submission" date="2023-05" db="EMBL/GenBank/DDBJ databases">
        <title>Genome sequence of Pinibacter sp. MAH-24.</title>
        <authorList>
            <person name="Huq M.A."/>
        </authorList>
    </citation>
    <scope>NUCLEOTIDE SEQUENCE [LARGE SCALE GENOMIC DNA]</scope>
    <source>
        <strain evidence="1 2">MAH-24</strain>
    </source>
</reference>
<dbReference type="InterPro" id="IPR025630">
    <property type="entry name" value="DUF4288"/>
</dbReference>
<evidence type="ECO:0000313" key="1">
    <source>
        <dbReference type="EMBL" id="MDI3322572.1"/>
    </source>
</evidence>
<name>A0ABT6RJ22_9BACT</name>
<gene>
    <name evidence="1" type="ORF">QJ048_22475</name>
</gene>
<proteinExistence type="predicted"/>
<evidence type="ECO:0000313" key="2">
    <source>
        <dbReference type="Proteomes" id="UP001226434"/>
    </source>
</evidence>